<keyword evidence="2" id="KW-0812">Transmembrane</keyword>
<proteinExistence type="predicted"/>
<dbReference type="AlphaFoldDB" id="A0A1J4V4J8"/>
<evidence type="ECO:0000256" key="2">
    <source>
        <dbReference type="SAM" id="Phobius"/>
    </source>
</evidence>
<comment type="caution">
    <text evidence="3">The sequence shown here is derived from an EMBL/GenBank/DDBJ whole genome shotgun (WGS) entry which is preliminary data.</text>
</comment>
<keyword evidence="2" id="KW-0472">Membrane</keyword>
<evidence type="ECO:0000313" key="3">
    <source>
        <dbReference type="EMBL" id="OIO30915.1"/>
    </source>
</evidence>
<protein>
    <submittedName>
        <fullName evidence="3">Uncharacterized protein</fullName>
    </submittedName>
</protein>
<name>A0A1J4V4J8_9BACT</name>
<dbReference type="EMBL" id="MNVN01000010">
    <property type="protein sequence ID" value="OIO30915.1"/>
    <property type="molecule type" value="Genomic_DNA"/>
</dbReference>
<feature type="region of interest" description="Disordered" evidence="1">
    <location>
        <begin position="1"/>
        <end position="27"/>
    </location>
</feature>
<dbReference type="STRING" id="1805281.AUJ77_01055"/>
<feature type="transmembrane region" description="Helical" evidence="2">
    <location>
        <begin position="87"/>
        <end position="106"/>
    </location>
</feature>
<organism evidence="3 4">
    <name type="scientific">Candidatus Nomurabacteria bacterium CG1_02_43_90</name>
    <dbReference type="NCBI Taxonomy" id="1805281"/>
    <lineage>
        <taxon>Bacteria</taxon>
        <taxon>Candidatus Nomuraibacteriota</taxon>
    </lineage>
</organism>
<keyword evidence="2" id="KW-1133">Transmembrane helix</keyword>
<evidence type="ECO:0000256" key="1">
    <source>
        <dbReference type="SAM" id="MobiDB-lite"/>
    </source>
</evidence>
<sequence length="331" mass="35758">MSENTTPTPLEPGVFQGTPEAADSKNVPAPRLIRTMKSDEADAIKKQNETTVSIAMAEEKKKSQKINSLGKDDPTTSEATPPAPKRIGRIVILAIIIALISTYIFIAPKLKNNSLPALSLPTFGKPSETTTASSTPLVLPIAPSIIPAQGEKRFDISKESSATVLSAIMNERQKELSVTSIKNFYFTEDSEADSLGISINRFLRFVGITAPETITRSLEKPFMVGLIGEQGGRATPFIMMKFSDNEVALAAMLEWESAIPHMFDVIFGSTVNTGLLATTKFYDVVISGKDARYSEVTPTITIAYAFANPTTLVIAESKSALETLLPLAVKK</sequence>
<accession>A0A1J4V4J8</accession>
<feature type="region of interest" description="Disordered" evidence="1">
    <location>
        <begin position="57"/>
        <end position="83"/>
    </location>
</feature>
<reference evidence="3 4" key="1">
    <citation type="journal article" date="2016" name="Environ. Microbiol.">
        <title>Genomic resolution of a cold subsurface aquifer community provides metabolic insights for novel microbes adapted to high CO concentrations.</title>
        <authorList>
            <person name="Probst A.J."/>
            <person name="Castelle C.J."/>
            <person name="Singh A."/>
            <person name="Brown C.T."/>
            <person name="Anantharaman K."/>
            <person name="Sharon I."/>
            <person name="Hug L.A."/>
            <person name="Burstein D."/>
            <person name="Emerson J.B."/>
            <person name="Thomas B.C."/>
            <person name="Banfield J.F."/>
        </authorList>
    </citation>
    <scope>NUCLEOTIDE SEQUENCE [LARGE SCALE GENOMIC DNA]</scope>
    <source>
        <strain evidence="3">CG1_02_43_90</strain>
    </source>
</reference>
<gene>
    <name evidence="3" type="ORF">AUJ77_01055</name>
</gene>
<evidence type="ECO:0000313" key="4">
    <source>
        <dbReference type="Proteomes" id="UP000181992"/>
    </source>
</evidence>
<dbReference type="Proteomes" id="UP000181992">
    <property type="component" value="Unassembled WGS sequence"/>
</dbReference>